<feature type="region of interest" description="Disordered" evidence="1">
    <location>
        <begin position="47"/>
        <end position="75"/>
    </location>
</feature>
<reference evidence="2 3" key="1">
    <citation type="submission" date="2019-05" db="EMBL/GenBank/DDBJ databases">
        <title>Another draft genome of Portunus trituberculatus and its Hox gene families provides insights of decapod evolution.</title>
        <authorList>
            <person name="Jeong J.-H."/>
            <person name="Song I."/>
            <person name="Kim S."/>
            <person name="Choi T."/>
            <person name="Kim D."/>
            <person name="Ryu S."/>
            <person name="Kim W."/>
        </authorList>
    </citation>
    <scope>NUCLEOTIDE SEQUENCE [LARGE SCALE GENOMIC DNA]</scope>
    <source>
        <tissue evidence="2">Muscle</tissue>
    </source>
</reference>
<evidence type="ECO:0000256" key="1">
    <source>
        <dbReference type="SAM" id="MobiDB-lite"/>
    </source>
</evidence>
<name>A0A5B7GSY7_PORTR</name>
<sequence>MKEKKNQKFVRERGERELAKTIIKQVQDSTKELDQEVEDVIRLGRFSGGRKKTNESENEIAGGSGADYDKKRETG</sequence>
<evidence type="ECO:0000313" key="3">
    <source>
        <dbReference type="Proteomes" id="UP000324222"/>
    </source>
</evidence>
<proteinExistence type="predicted"/>
<comment type="caution">
    <text evidence="2">The sequence shown here is derived from an EMBL/GenBank/DDBJ whole genome shotgun (WGS) entry which is preliminary data.</text>
</comment>
<keyword evidence="3" id="KW-1185">Reference proteome</keyword>
<organism evidence="2 3">
    <name type="scientific">Portunus trituberculatus</name>
    <name type="common">Swimming crab</name>
    <name type="synonym">Neptunus trituberculatus</name>
    <dbReference type="NCBI Taxonomy" id="210409"/>
    <lineage>
        <taxon>Eukaryota</taxon>
        <taxon>Metazoa</taxon>
        <taxon>Ecdysozoa</taxon>
        <taxon>Arthropoda</taxon>
        <taxon>Crustacea</taxon>
        <taxon>Multicrustacea</taxon>
        <taxon>Malacostraca</taxon>
        <taxon>Eumalacostraca</taxon>
        <taxon>Eucarida</taxon>
        <taxon>Decapoda</taxon>
        <taxon>Pleocyemata</taxon>
        <taxon>Brachyura</taxon>
        <taxon>Eubrachyura</taxon>
        <taxon>Portunoidea</taxon>
        <taxon>Portunidae</taxon>
        <taxon>Portuninae</taxon>
        <taxon>Portunus</taxon>
    </lineage>
</organism>
<dbReference type="EMBL" id="VSRR010020715">
    <property type="protein sequence ID" value="MPC63371.1"/>
    <property type="molecule type" value="Genomic_DNA"/>
</dbReference>
<gene>
    <name evidence="2" type="ORF">E2C01_057468</name>
</gene>
<protein>
    <submittedName>
        <fullName evidence="2">Uncharacterized protein</fullName>
    </submittedName>
</protein>
<dbReference type="Proteomes" id="UP000324222">
    <property type="component" value="Unassembled WGS sequence"/>
</dbReference>
<accession>A0A5B7GSY7</accession>
<evidence type="ECO:0000313" key="2">
    <source>
        <dbReference type="EMBL" id="MPC63371.1"/>
    </source>
</evidence>
<dbReference type="AlphaFoldDB" id="A0A5B7GSY7"/>